<dbReference type="Proteomes" id="UP000011715">
    <property type="component" value="Unassembled WGS sequence"/>
</dbReference>
<accession>A0A0C4ECQ8</accession>
<reference evidence="4" key="2">
    <citation type="submission" date="2010-05" db="EMBL/GenBank/DDBJ databases">
        <title>The genome sequence of Magnaporthe poae strain ATCC 64411.</title>
        <authorList>
            <person name="Ma L.-J."/>
            <person name="Dead R."/>
            <person name="Young S."/>
            <person name="Zeng Q."/>
            <person name="Koehrsen M."/>
            <person name="Alvarado L."/>
            <person name="Berlin A."/>
            <person name="Chapman S.B."/>
            <person name="Chen Z."/>
            <person name="Freedman E."/>
            <person name="Gellesch M."/>
            <person name="Goldberg J."/>
            <person name="Griggs A."/>
            <person name="Gujja S."/>
            <person name="Heilman E.R."/>
            <person name="Heiman D."/>
            <person name="Hepburn T."/>
            <person name="Howarth C."/>
            <person name="Jen D."/>
            <person name="Larson L."/>
            <person name="Mehta T."/>
            <person name="Neiman D."/>
            <person name="Pearson M."/>
            <person name="Roberts A."/>
            <person name="Saif S."/>
            <person name="Shea T."/>
            <person name="Shenoy N."/>
            <person name="Sisk P."/>
            <person name="Stolte C."/>
            <person name="Sykes S."/>
            <person name="Walk T."/>
            <person name="White J."/>
            <person name="Yandava C."/>
            <person name="Haas B."/>
            <person name="Nusbaum C."/>
            <person name="Birren B."/>
        </authorList>
    </citation>
    <scope>NUCLEOTIDE SEQUENCE [LARGE SCALE GENOMIC DNA]</scope>
    <source>
        <strain evidence="4">ATCC 64411 / 73-15</strain>
    </source>
</reference>
<evidence type="ECO:0000256" key="1">
    <source>
        <dbReference type="SAM" id="MobiDB-lite"/>
    </source>
</evidence>
<dbReference type="AlphaFoldDB" id="A0A0C4ECQ8"/>
<gene>
    <name evidence="2" type="ORF">MAPG_10490</name>
</gene>
<dbReference type="EMBL" id="ADBL01002344">
    <property type="status" value="NOT_ANNOTATED_CDS"/>
    <property type="molecule type" value="Genomic_DNA"/>
</dbReference>
<dbReference type="EMBL" id="GL876975">
    <property type="protein sequence ID" value="KLU90638.1"/>
    <property type="molecule type" value="Genomic_DNA"/>
</dbReference>
<reference evidence="2" key="1">
    <citation type="submission" date="2010-05" db="EMBL/GenBank/DDBJ databases">
        <title>The Genome Sequence of Magnaporthe poae strain ATCC 64411.</title>
        <authorList>
            <consortium name="The Broad Institute Genome Sequencing Platform"/>
            <consortium name="Broad Institute Genome Sequencing Center for Infectious Disease"/>
            <person name="Ma L.-J."/>
            <person name="Dead R."/>
            <person name="Young S."/>
            <person name="Zeng Q."/>
            <person name="Koehrsen M."/>
            <person name="Alvarado L."/>
            <person name="Berlin A."/>
            <person name="Chapman S.B."/>
            <person name="Chen Z."/>
            <person name="Freedman E."/>
            <person name="Gellesch M."/>
            <person name="Goldberg J."/>
            <person name="Griggs A."/>
            <person name="Gujja S."/>
            <person name="Heilman E.R."/>
            <person name="Heiman D."/>
            <person name="Hepburn T."/>
            <person name="Howarth C."/>
            <person name="Jen D."/>
            <person name="Larson L."/>
            <person name="Mehta T."/>
            <person name="Neiman D."/>
            <person name="Pearson M."/>
            <person name="Roberts A."/>
            <person name="Saif S."/>
            <person name="Shea T."/>
            <person name="Shenoy N."/>
            <person name="Sisk P."/>
            <person name="Stolte C."/>
            <person name="Sykes S."/>
            <person name="Walk T."/>
            <person name="White J."/>
            <person name="Yandava C."/>
            <person name="Haas B."/>
            <person name="Nusbaum C."/>
            <person name="Birren B."/>
        </authorList>
    </citation>
    <scope>NUCLEOTIDE SEQUENCE</scope>
    <source>
        <strain evidence="2">ATCC 64411</strain>
    </source>
</reference>
<organism evidence="3 4">
    <name type="scientific">Magnaporthiopsis poae (strain ATCC 64411 / 73-15)</name>
    <name type="common">Kentucky bluegrass fungus</name>
    <name type="synonym">Magnaporthe poae</name>
    <dbReference type="NCBI Taxonomy" id="644358"/>
    <lineage>
        <taxon>Eukaryota</taxon>
        <taxon>Fungi</taxon>
        <taxon>Dikarya</taxon>
        <taxon>Ascomycota</taxon>
        <taxon>Pezizomycotina</taxon>
        <taxon>Sordariomycetes</taxon>
        <taxon>Sordariomycetidae</taxon>
        <taxon>Magnaporthales</taxon>
        <taxon>Magnaporthaceae</taxon>
        <taxon>Magnaporthiopsis</taxon>
    </lineage>
</organism>
<evidence type="ECO:0000313" key="4">
    <source>
        <dbReference type="Proteomes" id="UP000011715"/>
    </source>
</evidence>
<feature type="region of interest" description="Disordered" evidence="1">
    <location>
        <begin position="14"/>
        <end position="55"/>
    </location>
</feature>
<keyword evidence="4" id="KW-1185">Reference proteome</keyword>
<dbReference type="VEuPathDB" id="FungiDB:MAPG_10490"/>
<reference evidence="3" key="5">
    <citation type="submission" date="2015-06" db="UniProtKB">
        <authorList>
            <consortium name="EnsemblFungi"/>
        </authorList>
    </citation>
    <scope>IDENTIFICATION</scope>
    <source>
        <strain evidence="3">ATCC 64411</strain>
    </source>
</reference>
<proteinExistence type="predicted"/>
<reference evidence="2" key="3">
    <citation type="submission" date="2011-03" db="EMBL/GenBank/DDBJ databases">
        <title>Annotation of Magnaporthe poae ATCC 64411.</title>
        <authorList>
            <person name="Ma L.-J."/>
            <person name="Dead R."/>
            <person name="Young S.K."/>
            <person name="Zeng Q."/>
            <person name="Gargeya S."/>
            <person name="Fitzgerald M."/>
            <person name="Haas B."/>
            <person name="Abouelleil A."/>
            <person name="Alvarado L."/>
            <person name="Arachchi H.M."/>
            <person name="Berlin A."/>
            <person name="Brown A."/>
            <person name="Chapman S.B."/>
            <person name="Chen Z."/>
            <person name="Dunbar C."/>
            <person name="Freedman E."/>
            <person name="Gearin G."/>
            <person name="Gellesch M."/>
            <person name="Goldberg J."/>
            <person name="Griggs A."/>
            <person name="Gujja S."/>
            <person name="Heiman D."/>
            <person name="Howarth C."/>
            <person name="Larson L."/>
            <person name="Lui A."/>
            <person name="MacDonald P.J.P."/>
            <person name="Mehta T."/>
            <person name="Montmayeur A."/>
            <person name="Murphy C."/>
            <person name="Neiman D."/>
            <person name="Pearson M."/>
            <person name="Priest M."/>
            <person name="Roberts A."/>
            <person name="Saif S."/>
            <person name="Shea T."/>
            <person name="Shenoy N."/>
            <person name="Sisk P."/>
            <person name="Stolte C."/>
            <person name="Sykes S."/>
            <person name="Yandava C."/>
            <person name="Wortman J."/>
            <person name="Nusbaum C."/>
            <person name="Birren B."/>
        </authorList>
    </citation>
    <scope>NUCLEOTIDE SEQUENCE</scope>
    <source>
        <strain evidence="2">ATCC 64411</strain>
    </source>
</reference>
<reference evidence="3" key="4">
    <citation type="journal article" date="2015" name="G3 (Bethesda)">
        <title>Genome sequences of three phytopathogenic species of the Magnaporthaceae family of fungi.</title>
        <authorList>
            <person name="Okagaki L.H."/>
            <person name="Nunes C.C."/>
            <person name="Sailsbery J."/>
            <person name="Clay B."/>
            <person name="Brown D."/>
            <person name="John T."/>
            <person name="Oh Y."/>
            <person name="Young N."/>
            <person name="Fitzgerald M."/>
            <person name="Haas B.J."/>
            <person name="Zeng Q."/>
            <person name="Young S."/>
            <person name="Adiconis X."/>
            <person name="Fan L."/>
            <person name="Levin J.Z."/>
            <person name="Mitchell T.K."/>
            <person name="Okubara P.A."/>
            <person name="Farman M.L."/>
            <person name="Kohn L.M."/>
            <person name="Birren B."/>
            <person name="Ma L.-J."/>
            <person name="Dean R.A."/>
        </authorList>
    </citation>
    <scope>NUCLEOTIDE SEQUENCE</scope>
    <source>
        <strain evidence="3">ATCC 64411 / 73-15</strain>
    </source>
</reference>
<protein>
    <submittedName>
        <fullName evidence="2 3">Uncharacterized protein</fullName>
    </submittedName>
</protein>
<name>A0A0C4ECQ8_MAGP6</name>
<evidence type="ECO:0000313" key="3">
    <source>
        <dbReference type="EnsemblFungi" id="MAPG_10490T0"/>
    </source>
</evidence>
<dbReference type="EnsemblFungi" id="MAPG_10490T0">
    <property type="protein sequence ID" value="MAPG_10490T0"/>
    <property type="gene ID" value="MAPG_10490"/>
</dbReference>
<sequence>MTRWRCLGPARALRRGYDDDYDDTPPKRRKTTKIDARRDKRDEPLLRSKAGQPVTQANTRRVNGLGSYGCTRMEPDDHLRKTLGLMRQKGFPDHDGQHLPMAYFTAGQMDGDEAGIGPLGSGRSWAAEVSCPSAAPHENPAAARPPDATPTMVDLRATITTRAITTSARERTTTVKAGDIGVSKADEEKVRRLHEELKAEVYKRGTTDANSVWRTSWIAQQMTARARGGQGR</sequence>
<evidence type="ECO:0000313" key="2">
    <source>
        <dbReference type="EMBL" id="KLU90638.1"/>
    </source>
</evidence>
<feature type="compositionally biased region" description="Basic and acidic residues" evidence="1">
    <location>
        <begin position="32"/>
        <end position="46"/>
    </location>
</feature>